<dbReference type="EMBL" id="BGPR01034218">
    <property type="protein sequence ID" value="GBO08492.1"/>
    <property type="molecule type" value="Genomic_DNA"/>
</dbReference>
<evidence type="ECO:0000313" key="2">
    <source>
        <dbReference type="Proteomes" id="UP000499080"/>
    </source>
</evidence>
<reference evidence="1 2" key="1">
    <citation type="journal article" date="2019" name="Sci. Rep.">
        <title>Orb-weaving spider Araneus ventricosus genome elucidates the spidroin gene catalogue.</title>
        <authorList>
            <person name="Kono N."/>
            <person name="Nakamura H."/>
            <person name="Ohtoshi R."/>
            <person name="Moran D.A.P."/>
            <person name="Shinohara A."/>
            <person name="Yoshida Y."/>
            <person name="Fujiwara M."/>
            <person name="Mori M."/>
            <person name="Tomita M."/>
            <person name="Arakawa K."/>
        </authorList>
    </citation>
    <scope>NUCLEOTIDE SEQUENCE [LARGE SCALE GENOMIC DNA]</scope>
</reference>
<dbReference type="AlphaFoldDB" id="A0A4Y2U781"/>
<organism evidence="1 2">
    <name type="scientific">Araneus ventricosus</name>
    <name type="common">Orbweaver spider</name>
    <name type="synonym">Epeira ventricosa</name>
    <dbReference type="NCBI Taxonomy" id="182803"/>
    <lineage>
        <taxon>Eukaryota</taxon>
        <taxon>Metazoa</taxon>
        <taxon>Ecdysozoa</taxon>
        <taxon>Arthropoda</taxon>
        <taxon>Chelicerata</taxon>
        <taxon>Arachnida</taxon>
        <taxon>Araneae</taxon>
        <taxon>Araneomorphae</taxon>
        <taxon>Entelegynae</taxon>
        <taxon>Araneoidea</taxon>
        <taxon>Araneidae</taxon>
        <taxon>Araneus</taxon>
    </lineage>
</organism>
<gene>
    <name evidence="1" type="ORF">AVEN_20903_1</name>
</gene>
<evidence type="ECO:0000313" key="1">
    <source>
        <dbReference type="EMBL" id="GBO08492.1"/>
    </source>
</evidence>
<name>A0A4Y2U781_ARAVE</name>
<proteinExistence type="predicted"/>
<protein>
    <submittedName>
        <fullName evidence="1">Uncharacterized protein</fullName>
    </submittedName>
</protein>
<keyword evidence="2" id="KW-1185">Reference proteome</keyword>
<dbReference type="Proteomes" id="UP000499080">
    <property type="component" value="Unassembled WGS sequence"/>
</dbReference>
<accession>A0A4Y2U781</accession>
<sequence>MVFEVGFLISCFVSGSWKLDFTTGLWPCLTHSILYSKVSFSWEFTTVKGKREQFFVCLGLPMAAGEKEGGVAFVINKDHWKPVKVICNPNAG</sequence>
<comment type="caution">
    <text evidence="1">The sequence shown here is derived from an EMBL/GenBank/DDBJ whole genome shotgun (WGS) entry which is preliminary data.</text>
</comment>